<comment type="similarity">
    <text evidence="2">Belongs to the glycosyl hydrolase 20 family.</text>
</comment>
<feature type="chain" id="PRO_5036863571" description="beta-N-acetylhexosaminidase" evidence="7">
    <location>
        <begin position="31"/>
        <end position="541"/>
    </location>
</feature>
<feature type="domain" description="Glycoside hydrolase family 20 catalytic" evidence="8">
    <location>
        <begin position="184"/>
        <end position="503"/>
    </location>
</feature>
<dbReference type="InterPro" id="IPR029018">
    <property type="entry name" value="Hex-like_dom2"/>
</dbReference>
<dbReference type="CDD" id="cd06568">
    <property type="entry name" value="GH20_SpHex_like"/>
    <property type="match status" value="1"/>
</dbReference>
<dbReference type="EC" id="3.2.1.52" evidence="3"/>
<dbReference type="Pfam" id="PF00728">
    <property type="entry name" value="Glyco_hydro_20"/>
    <property type="match status" value="1"/>
</dbReference>
<dbReference type="Gene3D" id="3.20.20.80">
    <property type="entry name" value="Glycosidases"/>
    <property type="match status" value="1"/>
</dbReference>
<dbReference type="Pfam" id="PF02838">
    <property type="entry name" value="Glyco_hydro_20b"/>
    <property type="match status" value="1"/>
</dbReference>
<protein>
    <recommendedName>
        <fullName evidence="3">beta-N-acetylhexosaminidase</fullName>
        <ecNumber evidence="3">3.2.1.52</ecNumber>
    </recommendedName>
</protein>
<evidence type="ECO:0000256" key="7">
    <source>
        <dbReference type="SAM" id="SignalP"/>
    </source>
</evidence>
<evidence type="ECO:0000313" key="11">
    <source>
        <dbReference type="Proteomes" id="UP000638353"/>
    </source>
</evidence>
<evidence type="ECO:0000256" key="3">
    <source>
        <dbReference type="ARBA" id="ARBA00012663"/>
    </source>
</evidence>
<dbReference type="PANTHER" id="PTHR22600">
    <property type="entry name" value="BETA-HEXOSAMINIDASE"/>
    <property type="match status" value="1"/>
</dbReference>
<dbReference type="InterPro" id="IPR015883">
    <property type="entry name" value="Glyco_hydro_20_cat"/>
</dbReference>
<comment type="catalytic activity">
    <reaction evidence="1">
        <text>Hydrolysis of terminal non-reducing N-acetyl-D-hexosamine residues in N-acetyl-beta-D-hexosaminides.</text>
        <dbReference type="EC" id="3.2.1.52"/>
    </reaction>
</comment>
<evidence type="ECO:0000313" key="10">
    <source>
        <dbReference type="EMBL" id="GHC95265.1"/>
    </source>
</evidence>
<proteinExistence type="inferred from homology"/>
<dbReference type="GO" id="GO:0016020">
    <property type="term" value="C:membrane"/>
    <property type="evidence" value="ECO:0007669"/>
    <property type="project" value="TreeGrafter"/>
</dbReference>
<gene>
    <name evidence="10" type="ORF">GCM10010334_34360</name>
</gene>
<evidence type="ECO:0000256" key="2">
    <source>
        <dbReference type="ARBA" id="ARBA00006285"/>
    </source>
</evidence>
<evidence type="ECO:0000256" key="5">
    <source>
        <dbReference type="ARBA" id="ARBA00023295"/>
    </source>
</evidence>
<dbReference type="Gene3D" id="3.30.379.10">
    <property type="entry name" value="Chitobiase/beta-hexosaminidase domain 2-like"/>
    <property type="match status" value="1"/>
</dbReference>
<feature type="signal peptide" evidence="7">
    <location>
        <begin position="1"/>
        <end position="30"/>
    </location>
</feature>
<name>A0A918WY85_9ACTN</name>
<evidence type="ECO:0000256" key="4">
    <source>
        <dbReference type="ARBA" id="ARBA00022801"/>
    </source>
</evidence>
<dbReference type="InterPro" id="IPR015882">
    <property type="entry name" value="HEX_bac_N"/>
</dbReference>
<keyword evidence="7" id="KW-0732">Signal</keyword>
<dbReference type="SUPFAM" id="SSF55545">
    <property type="entry name" value="beta-N-acetylhexosaminidase-like domain"/>
    <property type="match status" value="1"/>
</dbReference>
<dbReference type="GO" id="GO:0030203">
    <property type="term" value="P:glycosaminoglycan metabolic process"/>
    <property type="evidence" value="ECO:0007669"/>
    <property type="project" value="TreeGrafter"/>
</dbReference>
<evidence type="ECO:0000256" key="1">
    <source>
        <dbReference type="ARBA" id="ARBA00001231"/>
    </source>
</evidence>
<keyword evidence="4" id="KW-0378">Hydrolase</keyword>
<dbReference type="GO" id="GO:0004563">
    <property type="term" value="F:beta-N-acetylhexosaminidase activity"/>
    <property type="evidence" value="ECO:0007669"/>
    <property type="project" value="UniProtKB-EC"/>
</dbReference>
<evidence type="ECO:0000256" key="6">
    <source>
        <dbReference type="PIRSR" id="PIRSR625705-1"/>
    </source>
</evidence>
<dbReference type="GO" id="GO:0005975">
    <property type="term" value="P:carbohydrate metabolic process"/>
    <property type="evidence" value="ECO:0007669"/>
    <property type="project" value="InterPro"/>
</dbReference>
<dbReference type="PRINTS" id="PR00738">
    <property type="entry name" value="GLHYDRLASE20"/>
</dbReference>
<feature type="domain" description="Beta-hexosaminidase bacterial type N-terminal" evidence="9">
    <location>
        <begin position="50"/>
        <end position="180"/>
    </location>
</feature>
<feature type="active site" description="Proton donor" evidence="6">
    <location>
        <position position="347"/>
    </location>
</feature>
<dbReference type="PANTHER" id="PTHR22600:SF57">
    <property type="entry name" value="BETA-N-ACETYLHEXOSAMINIDASE"/>
    <property type="match status" value="1"/>
</dbReference>
<evidence type="ECO:0000259" key="8">
    <source>
        <dbReference type="Pfam" id="PF00728"/>
    </source>
</evidence>
<dbReference type="AlphaFoldDB" id="A0A918WY85"/>
<dbReference type="EMBL" id="BMVC01000006">
    <property type="protein sequence ID" value="GHC95265.1"/>
    <property type="molecule type" value="Genomic_DNA"/>
</dbReference>
<dbReference type="InterPro" id="IPR017853">
    <property type="entry name" value="GH"/>
</dbReference>
<dbReference type="Proteomes" id="UP000638353">
    <property type="component" value="Unassembled WGS sequence"/>
</dbReference>
<sequence>MRHRRTLPSLPRLLAPLLLVAVAGTGAVGAAPAPGSGAAAKAAAPRPLGQIIPAPASVRATGSPYTITSGSQIRVGSSAEARKVGEALAQVLRPSTGYALPVTSTAGTSGIRLVLDANDVSLGAEGYRLQSGSSGVTITANKPAGLFHGIQTLRQQLPANVEAKTKQTGPWQVAGGTITDVPRYAHRAAMVDVARHFFSVGQLKRYMDQLALYKVNKLHLHLSDDQGWRIAVDSWPRLATYGGSTQVGGGPGGYYTKAQYKEIVDYAAARHLEVVPEIDTPGHTNSALASYAELNCNNVAPPLYTGTDVGFSSLCVGKDITYKFLDDVIGEIAAMTPGKVIHIGGDEAHSTPHEDYVKFMAKAQAVVGKYGKTVMGWHQLASANPVKGSIMQYWGTDSEAAERKKVADATVNNGVKVVISPADRTYLDMKYNKDTKPGLKWAGYVEAQRSYDWNPGSYIENAAPGSVIGVEAPMWSENIVNSAEMDYMLFPRLPGVAELGWSPASTHNWDQYKTRLAQQGPRFTALGIDFYKSPQVPWVTQ</sequence>
<reference evidence="10" key="1">
    <citation type="journal article" date="2014" name="Int. J. Syst. Evol. Microbiol.">
        <title>Complete genome sequence of Corynebacterium casei LMG S-19264T (=DSM 44701T), isolated from a smear-ripened cheese.</title>
        <authorList>
            <consortium name="US DOE Joint Genome Institute (JGI-PGF)"/>
            <person name="Walter F."/>
            <person name="Albersmeier A."/>
            <person name="Kalinowski J."/>
            <person name="Ruckert C."/>
        </authorList>
    </citation>
    <scope>NUCLEOTIDE SEQUENCE</scope>
    <source>
        <strain evidence="10">JCM 4637</strain>
    </source>
</reference>
<dbReference type="InterPro" id="IPR025705">
    <property type="entry name" value="Beta_hexosaminidase_sua/sub"/>
</dbReference>
<organism evidence="10 11">
    <name type="scientific">Streptomyces finlayi</name>
    <dbReference type="NCBI Taxonomy" id="67296"/>
    <lineage>
        <taxon>Bacteria</taxon>
        <taxon>Bacillati</taxon>
        <taxon>Actinomycetota</taxon>
        <taxon>Actinomycetes</taxon>
        <taxon>Kitasatosporales</taxon>
        <taxon>Streptomycetaceae</taxon>
        <taxon>Streptomyces</taxon>
    </lineage>
</organism>
<comment type="caution">
    <text evidence="10">The sequence shown here is derived from an EMBL/GenBank/DDBJ whole genome shotgun (WGS) entry which is preliminary data.</text>
</comment>
<evidence type="ECO:0000259" key="9">
    <source>
        <dbReference type="Pfam" id="PF02838"/>
    </source>
</evidence>
<keyword evidence="5" id="KW-0326">Glycosidase</keyword>
<dbReference type="SUPFAM" id="SSF51445">
    <property type="entry name" value="(Trans)glycosidases"/>
    <property type="match status" value="1"/>
</dbReference>
<reference evidence="10" key="2">
    <citation type="submission" date="2020-09" db="EMBL/GenBank/DDBJ databases">
        <authorList>
            <person name="Sun Q."/>
            <person name="Ohkuma M."/>
        </authorList>
    </citation>
    <scope>NUCLEOTIDE SEQUENCE</scope>
    <source>
        <strain evidence="10">JCM 4637</strain>
    </source>
</reference>
<accession>A0A918WY85</accession>